<dbReference type="EMBL" id="MT142228">
    <property type="protein sequence ID" value="QJA76503.1"/>
    <property type="molecule type" value="Genomic_DNA"/>
</dbReference>
<name>A0A6M3K2E9_9ZZZZ</name>
<sequence>MEEMVIWFAKGMTSDARGVGSWMMMLVFLFVAVRNGWIKTPGILGKPLFEKYFAANGSPRYKLIMPNGMPFRCPDNQYAGTCKPRFDQLENVMQAVKSVSDPEWFNRIEKIANQNKQYNITAASNWAALMTGLGVIVQDILKKNPDLYFPRKSKDVLGLD</sequence>
<proteinExistence type="predicted"/>
<evidence type="ECO:0000256" key="1">
    <source>
        <dbReference type="SAM" id="Phobius"/>
    </source>
</evidence>
<reference evidence="3" key="1">
    <citation type="submission" date="2020-03" db="EMBL/GenBank/DDBJ databases">
        <title>The deep terrestrial virosphere.</title>
        <authorList>
            <person name="Holmfeldt K."/>
            <person name="Nilsson E."/>
            <person name="Simone D."/>
            <person name="Lopez-Fernandez M."/>
            <person name="Wu X."/>
            <person name="de Brujin I."/>
            <person name="Lundin D."/>
            <person name="Andersson A."/>
            <person name="Bertilsson S."/>
            <person name="Dopson M."/>
        </authorList>
    </citation>
    <scope>NUCLEOTIDE SEQUENCE</scope>
    <source>
        <strain evidence="3">MM415A01503</strain>
        <strain evidence="2">MM415B00353</strain>
    </source>
</reference>
<organism evidence="3">
    <name type="scientific">viral metagenome</name>
    <dbReference type="NCBI Taxonomy" id="1070528"/>
    <lineage>
        <taxon>unclassified sequences</taxon>
        <taxon>metagenomes</taxon>
        <taxon>organismal metagenomes</taxon>
    </lineage>
</organism>
<accession>A0A6M3K2E9</accession>
<protein>
    <submittedName>
        <fullName evidence="3">Uncharacterized protein</fullName>
    </submittedName>
</protein>
<feature type="transmembrane region" description="Helical" evidence="1">
    <location>
        <begin position="20"/>
        <end position="37"/>
    </location>
</feature>
<gene>
    <name evidence="3" type="ORF">MM415A01503_0023</name>
    <name evidence="2" type="ORF">MM415B00353_0044</name>
</gene>
<keyword evidence="1" id="KW-0472">Membrane</keyword>
<evidence type="ECO:0000313" key="2">
    <source>
        <dbReference type="EMBL" id="QJA66397.1"/>
    </source>
</evidence>
<keyword evidence="1" id="KW-1133">Transmembrane helix</keyword>
<keyword evidence="1" id="KW-0812">Transmembrane</keyword>
<evidence type="ECO:0000313" key="3">
    <source>
        <dbReference type="EMBL" id="QJA76503.1"/>
    </source>
</evidence>
<dbReference type="AlphaFoldDB" id="A0A6M3K2E9"/>
<dbReference type="EMBL" id="MT141554">
    <property type="protein sequence ID" value="QJA66397.1"/>
    <property type="molecule type" value="Genomic_DNA"/>
</dbReference>